<protein>
    <submittedName>
        <fullName evidence="3">Uncharacterized protein</fullName>
    </submittedName>
</protein>
<dbReference type="Proteomes" id="UP000887564">
    <property type="component" value="Unplaced"/>
</dbReference>
<keyword evidence="1" id="KW-0175">Coiled coil</keyword>
<organism evidence="2 3">
    <name type="scientific">Parascaris equorum</name>
    <name type="common">Equine roundworm</name>
    <dbReference type="NCBI Taxonomy" id="6256"/>
    <lineage>
        <taxon>Eukaryota</taxon>
        <taxon>Metazoa</taxon>
        <taxon>Ecdysozoa</taxon>
        <taxon>Nematoda</taxon>
        <taxon>Chromadorea</taxon>
        <taxon>Rhabditida</taxon>
        <taxon>Spirurina</taxon>
        <taxon>Ascaridomorpha</taxon>
        <taxon>Ascaridoidea</taxon>
        <taxon>Ascarididae</taxon>
        <taxon>Parascaris</taxon>
    </lineage>
</organism>
<evidence type="ECO:0000313" key="2">
    <source>
        <dbReference type="Proteomes" id="UP000887564"/>
    </source>
</evidence>
<accession>A0A914S496</accession>
<evidence type="ECO:0000256" key="1">
    <source>
        <dbReference type="SAM" id="Coils"/>
    </source>
</evidence>
<evidence type="ECO:0000313" key="3">
    <source>
        <dbReference type="WBParaSite" id="PEQ_0000909101-mRNA-1"/>
    </source>
</evidence>
<feature type="coiled-coil region" evidence="1">
    <location>
        <begin position="145"/>
        <end position="179"/>
    </location>
</feature>
<dbReference type="WBParaSite" id="PEQ_0000909101-mRNA-1">
    <property type="protein sequence ID" value="PEQ_0000909101-mRNA-1"/>
    <property type="gene ID" value="PEQ_0000909101"/>
</dbReference>
<keyword evidence="2" id="KW-1185">Reference proteome</keyword>
<dbReference type="AlphaFoldDB" id="A0A914S496"/>
<reference evidence="3" key="1">
    <citation type="submission" date="2022-11" db="UniProtKB">
        <authorList>
            <consortium name="WormBaseParasite"/>
        </authorList>
    </citation>
    <scope>IDENTIFICATION</scope>
</reference>
<name>A0A914S496_PAREQ</name>
<sequence>MSAAAIWRIELCDVPTHALLQFYSVVELIMCATFQILYMKSGTRQLVMCMCVSLKDMDENRQGATEGACKHIVINEDSGVSSPPLTTSINCHNPTETFIGFSDILKYVHYIIRIVRCFKTTVLSSVADPSYNAMRDQEEIAVRVSREQEREIAELRQQLASAKEEVRKTKRDLGRMTQAYLIKKYDRDPFGVDISSSDLKCASSKFLWISDSLKQIMCLLALLQYSA</sequence>
<proteinExistence type="predicted"/>